<dbReference type="Proteomes" id="UP000796761">
    <property type="component" value="Unassembled WGS sequence"/>
</dbReference>
<evidence type="ECO:0000313" key="2">
    <source>
        <dbReference type="Proteomes" id="UP000796761"/>
    </source>
</evidence>
<organism evidence="1 2">
    <name type="scientific">Zosterops borbonicus</name>
    <dbReference type="NCBI Taxonomy" id="364589"/>
    <lineage>
        <taxon>Eukaryota</taxon>
        <taxon>Metazoa</taxon>
        <taxon>Chordata</taxon>
        <taxon>Craniata</taxon>
        <taxon>Vertebrata</taxon>
        <taxon>Euteleostomi</taxon>
        <taxon>Archelosauria</taxon>
        <taxon>Archosauria</taxon>
        <taxon>Dinosauria</taxon>
        <taxon>Saurischia</taxon>
        <taxon>Theropoda</taxon>
        <taxon>Coelurosauria</taxon>
        <taxon>Aves</taxon>
        <taxon>Neognathae</taxon>
        <taxon>Neoaves</taxon>
        <taxon>Telluraves</taxon>
        <taxon>Australaves</taxon>
        <taxon>Passeriformes</taxon>
        <taxon>Sylvioidea</taxon>
        <taxon>Zosteropidae</taxon>
        <taxon>Zosterops</taxon>
    </lineage>
</organism>
<dbReference type="OrthoDB" id="10481149at2759"/>
<gene>
    <name evidence="1" type="ORF">HGM15179_005995</name>
</gene>
<reference evidence="1" key="1">
    <citation type="submission" date="2019-04" db="EMBL/GenBank/DDBJ databases">
        <title>Genome assembly of Zosterops borbonicus 15179.</title>
        <authorList>
            <person name="Leroy T."/>
            <person name="Anselmetti Y."/>
            <person name="Tilak M.-K."/>
            <person name="Nabholz B."/>
        </authorList>
    </citation>
    <scope>NUCLEOTIDE SEQUENCE</scope>
    <source>
        <strain evidence="1">HGM_15179</strain>
        <tissue evidence="1">Muscle</tissue>
    </source>
</reference>
<comment type="caution">
    <text evidence="1">The sequence shown here is derived from an EMBL/GenBank/DDBJ whole genome shotgun (WGS) entry which is preliminary data.</text>
</comment>
<dbReference type="EMBL" id="SWJQ01000132">
    <property type="protein sequence ID" value="TRZ21134.1"/>
    <property type="molecule type" value="Genomic_DNA"/>
</dbReference>
<name>A0A8K1GL99_9PASS</name>
<sequence>MMKIRLRYSATSSAQSTVGDLSFHTARMNQQQDGDWGNKVFPTVREDQLSSVEKLSMEDREVIEDDQQSSTKGKFHLTNPMAFSYGVTTSVDKGRTTDVFYLDFYPDF</sequence>
<evidence type="ECO:0000313" key="1">
    <source>
        <dbReference type="EMBL" id="TRZ21134.1"/>
    </source>
</evidence>
<protein>
    <submittedName>
        <fullName evidence="1">Uncharacterized protein</fullName>
    </submittedName>
</protein>
<keyword evidence="2" id="KW-1185">Reference proteome</keyword>
<dbReference type="AlphaFoldDB" id="A0A8K1GL99"/>
<accession>A0A8K1GL99</accession>
<proteinExistence type="predicted"/>